<dbReference type="InterPro" id="IPR051908">
    <property type="entry name" value="Ribosomal_N-acetyltransferase"/>
</dbReference>
<dbReference type="RefSeq" id="WP_245914756.1">
    <property type="nucleotide sequence ID" value="NZ_PJMW01000002.1"/>
</dbReference>
<dbReference type="Gene3D" id="3.40.630.30">
    <property type="match status" value="1"/>
</dbReference>
<dbReference type="PANTHER" id="PTHR43441:SF2">
    <property type="entry name" value="FAMILY ACETYLTRANSFERASE, PUTATIVE (AFU_ORTHOLOGUE AFUA_7G00850)-RELATED"/>
    <property type="match status" value="1"/>
</dbReference>
<name>A0A2N3VH63_9NOCA</name>
<dbReference type="GO" id="GO:1990189">
    <property type="term" value="F:protein N-terminal-serine acetyltransferase activity"/>
    <property type="evidence" value="ECO:0007669"/>
    <property type="project" value="TreeGrafter"/>
</dbReference>
<dbReference type="PROSITE" id="PS51186">
    <property type="entry name" value="GNAT"/>
    <property type="match status" value="1"/>
</dbReference>
<feature type="domain" description="N-acetyltransferase" evidence="1">
    <location>
        <begin position="48"/>
        <end position="221"/>
    </location>
</feature>
<organism evidence="2 3">
    <name type="scientific">Nocardia fluminea</name>
    <dbReference type="NCBI Taxonomy" id="134984"/>
    <lineage>
        <taxon>Bacteria</taxon>
        <taxon>Bacillati</taxon>
        <taxon>Actinomycetota</taxon>
        <taxon>Actinomycetes</taxon>
        <taxon>Mycobacteriales</taxon>
        <taxon>Nocardiaceae</taxon>
        <taxon>Nocardia</taxon>
    </lineage>
</organism>
<protein>
    <submittedName>
        <fullName evidence="2">Ribosomal-protein-alanine N-acetyltransferase</fullName>
    </submittedName>
</protein>
<reference evidence="2 3" key="1">
    <citation type="submission" date="2017-12" db="EMBL/GenBank/DDBJ databases">
        <title>Sequencing the genomes of 1000 Actinobacteria strains.</title>
        <authorList>
            <person name="Klenk H.-P."/>
        </authorList>
    </citation>
    <scope>NUCLEOTIDE SEQUENCE [LARGE SCALE GENOMIC DNA]</scope>
    <source>
        <strain evidence="2 3">DSM 44489</strain>
    </source>
</reference>
<dbReference type="AlphaFoldDB" id="A0A2N3VH63"/>
<sequence>MPRRSPPFAMVVPVMRYYASRVLRPMITSLRTPPRITLAGRTSHGEAVTLRPPRLSDAATWREIRIADRLAIEPFWVTDNRGWEARHRERIWIHEWLWSRSEAKAGRIVRTVIEVDGQFAGQCDLWIQPHDERGELSIWVDSRLAGRGIAGAAGRLLIGYAFDQLGLARVTAPIDVDNAHSARFARRIGLVREGTMISYLSVGGRRRDHDLWAVSAQAWTR</sequence>
<dbReference type="Pfam" id="PF13302">
    <property type="entry name" value="Acetyltransf_3"/>
    <property type="match status" value="1"/>
</dbReference>
<dbReference type="GO" id="GO:0008999">
    <property type="term" value="F:protein-N-terminal-alanine acetyltransferase activity"/>
    <property type="evidence" value="ECO:0007669"/>
    <property type="project" value="TreeGrafter"/>
</dbReference>
<dbReference type="Proteomes" id="UP000233766">
    <property type="component" value="Unassembled WGS sequence"/>
</dbReference>
<accession>A0A2N3VH63</accession>
<gene>
    <name evidence="2" type="ORF">ATK86_5399</name>
</gene>
<evidence type="ECO:0000313" key="2">
    <source>
        <dbReference type="EMBL" id="PKV80959.1"/>
    </source>
</evidence>
<dbReference type="PANTHER" id="PTHR43441">
    <property type="entry name" value="RIBOSOMAL-PROTEIN-SERINE ACETYLTRANSFERASE"/>
    <property type="match status" value="1"/>
</dbReference>
<evidence type="ECO:0000259" key="1">
    <source>
        <dbReference type="PROSITE" id="PS51186"/>
    </source>
</evidence>
<keyword evidence="2" id="KW-0808">Transferase</keyword>
<dbReference type="SUPFAM" id="SSF55729">
    <property type="entry name" value="Acyl-CoA N-acyltransferases (Nat)"/>
    <property type="match status" value="1"/>
</dbReference>
<dbReference type="EMBL" id="PJMW01000002">
    <property type="protein sequence ID" value="PKV80959.1"/>
    <property type="molecule type" value="Genomic_DNA"/>
</dbReference>
<keyword evidence="3" id="KW-1185">Reference proteome</keyword>
<dbReference type="InterPro" id="IPR016181">
    <property type="entry name" value="Acyl_CoA_acyltransferase"/>
</dbReference>
<evidence type="ECO:0000313" key="3">
    <source>
        <dbReference type="Proteomes" id="UP000233766"/>
    </source>
</evidence>
<dbReference type="InterPro" id="IPR000182">
    <property type="entry name" value="GNAT_dom"/>
</dbReference>
<proteinExistence type="predicted"/>
<comment type="caution">
    <text evidence="2">The sequence shown here is derived from an EMBL/GenBank/DDBJ whole genome shotgun (WGS) entry which is preliminary data.</text>
</comment>
<dbReference type="GO" id="GO:0005737">
    <property type="term" value="C:cytoplasm"/>
    <property type="evidence" value="ECO:0007669"/>
    <property type="project" value="TreeGrafter"/>
</dbReference>